<feature type="transmembrane region" description="Helical" evidence="1">
    <location>
        <begin position="6"/>
        <end position="28"/>
    </location>
</feature>
<accession>A0ABS1BQ18</accession>
<evidence type="ECO:0000313" key="3">
    <source>
        <dbReference type="Proteomes" id="UP000614058"/>
    </source>
</evidence>
<keyword evidence="3" id="KW-1185">Reference proteome</keyword>
<sequence length="99" mass="10796">MISWASFFTIIGMLCVTYSTRLLGFFLLKNKTLSPRMARTLEAAPACVLLSVIAPHFISHKPHELIALAVTLFMAARFSMLPTVIVAVATSGILGWLMG</sequence>
<feature type="transmembrane region" description="Helical" evidence="1">
    <location>
        <begin position="40"/>
        <end position="59"/>
    </location>
</feature>
<dbReference type="GeneID" id="84906425"/>
<keyword evidence="1" id="KW-1133">Transmembrane helix</keyword>
<dbReference type="EMBL" id="JAEHNZ010000001">
    <property type="protein sequence ID" value="MBK0395328.1"/>
    <property type="molecule type" value="Genomic_DNA"/>
</dbReference>
<dbReference type="Pfam" id="PF05437">
    <property type="entry name" value="AzlD"/>
    <property type="match status" value="1"/>
</dbReference>
<evidence type="ECO:0000313" key="2">
    <source>
        <dbReference type="EMBL" id="MBK0395328.1"/>
    </source>
</evidence>
<protein>
    <submittedName>
        <fullName evidence="2">AzlD family protein</fullName>
    </submittedName>
</protein>
<comment type="caution">
    <text evidence="2">The sequence shown here is derived from an EMBL/GenBank/DDBJ whole genome shotgun (WGS) entry which is preliminary data.</text>
</comment>
<organism evidence="2 3">
    <name type="scientific">Kingella bonacorsii</name>
    <dbReference type="NCBI Taxonomy" id="2796361"/>
    <lineage>
        <taxon>Bacteria</taxon>
        <taxon>Pseudomonadati</taxon>
        <taxon>Pseudomonadota</taxon>
        <taxon>Betaproteobacteria</taxon>
        <taxon>Neisseriales</taxon>
        <taxon>Neisseriaceae</taxon>
        <taxon>Kingella</taxon>
    </lineage>
</organism>
<feature type="transmembrane region" description="Helical" evidence="1">
    <location>
        <begin position="65"/>
        <end position="98"/>
    </location>
</feature>
<keyword evidence="1" id="KW-0812">Transmembrane</keyword>
<gene>
    <name evidence="2" type="ORF">JDW22_01675</name>
</gene>
<name>A0ABS1BQ18_9NEIS</name>
<dbReference type="RefSeq" id="WP_003795615.1">
    <property type="nucleotide sequence ID" value="NZ_JAEHNZ010000001.1"/>
</dbReference>
<proteinExistence type="predicted"/>
<dbReference type="InterPro" id="IPR008407">
    <property type="entry name" value="Brnchd-chn_aa_trnsp_AzlD"/>
</dbReference>
<keyword evidence="1" id="KW-0472">Membrane</keyword>
<evidence type="ECO:0000256" key="1">
    <source>
        <dbReference type="SAM" id="Phobius"/>
    </source>
</evidence>
<reference evidence="2 3" key="1">
    <citation type="journal article" date="2021" name="Pathogens">
        <title>Isolation and Characterization of Kingella bonacorsii sp. nov., A Novel Kingella Species Detected in a Stable Periodontitis Subject.</title>
        <authorList>
            <person name="Antezack A."/>
            <person name="Boxberger M."/>
            <person name="Rolland C."/>
            <person name="Monnet-Corti V."/>
            <person name="La Scola B."/>
        </authorList>
    </citation>
    <scope>NUCLEOTIDE SEQUENCE [LARGE SCALE GENOMIC DNA]</scope>
    <source>
        <strain evidence="2 3">Marseille-Q4569</strain>
    </source>
</reference>
<dbReference type="Proteomes" id="UP000614058">
    <property type="component" value="Unassembled WGS sequence"/>
</dbReference>